<dbReference type="InterPro" id="IPR044974">
    <property type="entry name" value="Disease_R_plants"/>
</dbReference>
<protein>
    <submittedName>
        <fullName evidence="4">Disease resistance protein RPM1</fullName>
    </submittedName>
</protein>
<accession>M8BV52</accession>
<feature type="domain" description="NB-ARC" evidence="2">
    <location>
        <begin position="374"/>
        <end position="541"/>
    </location>
</feature>
<dbReference type="Pfam" id="PF23598">
    <property type="entry name" value="LRR_14"/>
    <property type="match status" value="1"/>
</dbReference>
<keyword evidence="1" id="KW-0677">Repeat</keyword>
<evidence type="ECO:0000256" key="1">
    <source>
        <dbReference type="ARBA" id="ARBA00022737"/>
    </source>
</evidence>
<proteinExistence type="predicted"/>
<dbReference type="ExpressionAtlas" id="M8BV52">
    <property type="expression patterns" value="baseline"/>
</dbReference>
<dbReference type="PANTHER" id="PTHR23155">
    <property type="entry name" value="DISEASE RESISTANCE PROTEIN RP"/>
    <property type="match status" value="1"/>
</dbReference>
<dbReference type="SUPFAM" id="SSF52058">
    <property type="entry name" value="L domain-like"/>
    <property type="match status" value="1"/>
</dbReference>
<evidence type="ECO:0000313" key="4">
    <source>
        <dbReference type="EnsemblPlants" id="EMT28915"/>
    </source>
</evidence>
<dbReference type="GO" id="GO:0098542">
    <property type="term" value="P:defense response to other organism"/>
    <property type="evidence" value="ECO:0007669"/>
    <property type="project" value="TreeGrafter"/>
</dbReference>
<evidence type="ECO:0000259" key="3">
    <source>
        <dbReference type="Pfam" id="PF23598"/>
    </source>
</evidence>
<dbReference type="Pfam" id="PF00931">
    <property type="entry name" value="NB-ARC"/>
    <property type="match status" value="1"/>
</dbReference>
<dbReference type="InterPro" id="IPR027417">
    <property type="entry name" value="P-loop_NTPase"/>
</dbReference>
<sequence length="1106" mass="124659">MAAAAETALNLAKADYVREQMERQRRAFEKIAARRRGREEGGVVILDSDDEEAPGRSVRSSPLIKARKQHHLYEAGFGQRRLLLGRPRDTHKDELSDRERIELSYREWIELDDRKPIELSDRERIELSDRERIELSDRERIELSYREWIELGDRKPIELRSIDSLLAKLNFTTKLKKRRAKVMKELYQDVLKLKKGFDNLGGGRVMDPCALLWTQFARDLVFDIEEWVDAKPGSANSSKRELIDLFKHRIHNVCEEFTWCDLLGPTEDQFKLIHDLHKDLESLKKDLPYKFGPPVNPEQSVWMDQTCELVSKVETLVHQKPIKDMDESWEKLIQEYKAKIQQTRDTLSTAPICCPLLSEEKTHNLIGLKGPSSKLLMHLTSSQARLKLVSVVGMEGLGKTTLAKEVYAKLQSKFECRAFVTVGKNAYLTATLLDILHQVKPQGTIPRNGPGAPEINQVVTELREYLVTKSYFILIDDIWSIRVWDILNCALPEDDLGSRVLITTCISNVAKCCSMRPVDAIHQMEPLSEEDSKTLFHEEAKRPAANELLKMCGGMPLAVIVAAGRKSAGLAESEIDVKKACGGQEKSQIYFNELISRGLIQPVFGYEDGQAVACTVHGVILEFIKSLSRKYKFATTGADLRSGVCPWYPIRHFSVDYCSKQDEVNTLDLRTLHLSSMRTLQVFGPVGWTTLRTGSKVMKGKAVAGDTEGIPLLSTFKNLRVLDLEDNDNLRSHHLKGIGGLVLLRYLGLRGSAIRALPDEIGKLEHLETLDVRHTNLRNLPASIVGLERLVCLLIEDAVEMLGNILVMQGLQEVSTIRVDNIESLHEVVELLARSERLSILGLSFDGLSPSLDSARAFTDLLRAVGQSKLRSLSLHCLHGDWIGLLDSRPYQLRRFEVSIPVPVLESTVFIIPCCITHLNIEVAQLGEEGLIVIASMPQLVLLKLASSGPAAAMMDTDTSLRKQRRRARIRSGAFLCLKVFWFTCKAGGNEVQFDPGAMPQLQGLRLHFNTLETLSLYGDFDFGIEHLSSLNRIHVTFTCEDTAAPEVVHAEAAIKQQVSQISSANTPTIEFSREKPRMLEEKKKTVAMITQKSSFSRWLRGKRRG</sequence>
<dbReference type="PANTHER" id="PTHR23155:SF1122">
    <property type="entry name" value="NB-ARC DOMAIN CONTAINING PROTEIN, EXPRESSED"/>
    <property type="match status" value="1"/>
</dbReference>
<feature type="domain" description="Disease resistance R13L4/SHOC-2-like LRR" evidence="3">
    <location>
        <begin position="706"/>
        <end position="1061"/>
    </location>
</feature>
<dbReference type="EnsemblPlants" id="EMT28915">
    <property type="protein sequence ID" value="EMT28915"/>
    <property type="gene ID" value="F775_11345"/>
</dbReference>
<dbReference type="InterPro" id="IPR055414">
    <property type="entry name" value="LRR_R13L4/SHOC2-like"/>
</dbReference>
<dbReference type="InterPro" id="IPR002182">
    <property type="entry name" value="NB-ARC"/>
</dbReference>
<dbReference type="SUPFAM" id="SSF52540">
    <property type="entry name" value="P-loop containing nucleoside triphosphate hydrolases"/>
    <property type="match status" value="1"/>
</dbReference>
<dbReference type="Gene3D" id="3.80.10.10">
    <property type="entry name" value="Ribonuclease Inhibitor"/>
    <property type="match status" value="1"/>
</dbReference>
<dbReference type="AlphaFoldDB" id="M8BV52"/>
<dbReference type="PRINTS" id="PR00364">
    <property type="entry name" value="DISEASERSIST"/>
</dbReference>
<dbReference type="InterPro" id="IPR032675">
    <property type="entry name" value="LRR_dom_sf"/>
</dbReference>
<name>M8BV52_AEGTA</name>
<evidence type="ECO:0000259" key="2">
    <source>
        <dbReference type="Pfam" id="PF00931"/>
    </source>
</evidence>
<reference evidence="4" key="1">
    <citation type="submission" date="2015-06" db="UniProtKB">
        <authorList>
            <consortium name="EnsemblPlants"/>
        </authorList>
    </citation>
    <scope>IDENTIFICATION</scope>
</reference>
<dbReference type="GO" id="GO:0043531">
    <property type="term" value="F:ADP binding"/>
    <property type="evidence" value="ECO:0007669"/>
    <property type="project" value="InterPro"/>
</dbReference>
<organism evidence="4">
    <name type="scientific">Aegilops tauschii</name>
    <name type="common">Tausch's goatgrass</name>
    <name type="synonym">Aegilops squarrosa</name>
    <dbReference type="NCBI Taxonomy" id="37682"/>
    <lineage>
        <taxon>Eukaryota</taxon>
        <taxon>Viridiplantae</taxon>
        <taxon>Streptophyta</taxon>
        <taxon>Embryophyta</taxon>
        <taxon>Tracheophyta</taxon>
        <taxon>Spermatophyta</taxon>
        <taxon>Magnoliopsida</taxon>
        <taxon>Liliopsida</taxon>
        <taxon>Poales</taxon>
        <taxon>Poaceae</taxon>
        <taxon>BOP clade</taxon>
        <taxon>Pooideae</taxon>
        <taxon>Triticodae</taxon>
        <taxon>Triticeae</taxon>
        <taxon>Triticinae</taxon>
        <taxon>Aegilops</taxon>
    </lineage>
</organism>
<dbReference type="Gene3D" id="3.40.50.300">
    <property type="entry name" value="P-loop containing nucleotide triphosphate hydrolases"/>
    <property type="match status" value="1"/>
</dbReference>